<dbReference type="GO" id="GO:0032375">
    <property type="term" value="P:negative regulation of cholesterol transport"/>
    <property type="evidence" value="ECO:0007669"/>
    <property type="project" value="TreeGrafter"/>
</dbReference>
<evidence type="ECO:0008006" key="10">
    <source>
        <dbReference type="Google" id="ProtNLM"/>
    </source>
</evidence>
<keyword evidence="6" id="KW-0445">Lipid transport</keyword>
<dbReference type="GO" id="GO:0010916">
    <property type="term" value="P:negative regulation of very-low-density lipoprotein particle clearance"/>
    <property type="evidence" value="ECO:0007669"/>
    <property type="project" value="TreeGrafter"/>
</dbReference>
<dbReference type="InterPro" id="IPR043081">
    <property type="entry name" value="ApoC-1_sf"/>
</dbReference>
<evidence type="ECO:0000256" key="4">
    <source>
        <dbReference type="ARBA" id="ARBA00022525"/>
    </source>
</evidence>
<evidence type="ECO:0000256" key="3">
    <source>
        <dbReference type="ARBA" id="ARBA00022448"/>
    </source>
</evidence>
<dbReference type="InterPro" id="IPR006781">
    <property type="entry name" value="ApoC-I"/>
</dbReference>
<dbReference type="GO" id="GO:0034364">
    <property type="term" value="C:high-density lipoprotein particle"/>
    <property type="evidence" value="ECO:0007669"/>
    <property type="project" value="TreeGrafter"/>
</dbReference>
<feature type="chain" id="PRO_5017387817" description="Apolipoprotein C-I" evidence="7">
    <location>
        <begin position="21"/>
        <end position="81"/>
    </location>
</feature>
<dbReference type="AlphaFoldDB" id="A0A3B4D990"/>
<dbReference type="GO" id="GO:0006641">
    <property type="term" value="P:triglyceride metabolic process"/>
    <property type="evidence" value="ECO:0007669"/>
    <property type="project" value="TreeGrafter"/>
</dbReference>
<keyword evidence="9" id="KW-1185">Reference proteome</keyword>
<evidence type="ECO:0000256" key="5">
    <source>
        <dbReference type="ARBA" id="ARBA00022729"/>
    </source>
</evidence>
<evidence type="ECO:0000313" key="8">
    <source>
        <dbReference type="Ensembl" id="ENSPNAP00000019529.1"/>
    </source>
</evidence>
<dbReference type="PANTHER" id="PTHR16565">
    <property type="entry name" value="APOLIPOPROTEIN C-I"/>
    <property type="match status" value="1"/>
</dbReference>
<reference evidence="8 9" key="1">
    <citation type="submission" date="2020-10" db="EMBL/GenBank/DDBJ databases">
        <title>Pygocentrus nattereri (red-bellied piranha) genome, fPygNat1, primary haplotype.</title>
        <authorList>
            <person name="Myers G."/>
            <person name="Meyer A."/>
            <person name="Karagic N."/>
            <person name="Pippel M."/>
            <person name="Winkler S."/>
            <person name="Tracey A."/>
            <person name="Wood J."/>
            <person name="Formenti G."/>
            <person name="Howe K."/>
            <person name="Fedrigo O."/>
            <person name="Jarvis E.D."/>
        </authorList>
    </citation>
    <scope>NUCLEOTIDE SEQUENCE [LARGE SCALE GENOMIC DNA]</scope>
</reference>
<accession>A0A3B4D990</accession>
<dbReference type="GeneID" id="108429919"/>
<name>A0A3B4D990_PYGNA</name>
<evidence type="ECO:0000313" key="9">
    <source>
        <dbReference type="Proteomes" id="UP001501920"/>
    </source>
</evidence>
<evidence type="ECO:0000256" key="2">
    <source>
        <dbReference type="ARBA" id="ARBA00009204"/>
    </source>
</evidence>
<proteinExistence type="inferred from homology"/>
<dbReference type="CTD" id="341"/>
<keyword evidence="5 7" id="KW-0732">Signal</keyword>
<dbReference type="GO" id="GO:0004859">
    <property type="term" value="F:phospholipase inhibitor activity"/>
    <property type="evidence" value="ECO:0007669"/>
    <property type="project" value="TreeGrafter"/>
</dbReference>
<evidence type="ECO:0000256" key="6">
    <source>
        <dbReference type="ARBA" id="ARBA00023055"/>
    </source>
</evidence>
<dbReference type="GO" id="GO:0034361">
    <property type="term" value="C:very-low-density lipoprotein particle"/>
    <property type="evidence" value="ECO:0007669"/>
    <property type="project" value="TreeGrafter"/>
</dbReference>
<organism evidence="8 9">
    <name type="scientific">Pygocentrus nattereri</name>
    <name type="common">Red-bellied piranha</name>
    <dbReference type="NCBI Taxonomy" id="42514"/>
    <lineage>
        <taxon>Eukaryota</taxon>
        <taxon>Metazoa</taxon>
        <taxon>Chordata</taxon>
        <taxon>Craniata</taxon>
        <taxon>Vertebrata</taxon>
        <taxon>Euteleostomi</taxon>
        <taxon>Actinopterygii</taxon>
        <taxon>Neopterygii</taxon>
        <taxon>Teleostei</taxon>
        <taxon>Ostariophysi</taxon>
        <taxon>Characiformes</taxon>
        <taxon>Characoidei</taxon>
        <taxon>Pygocentrus</taxon>
    </lineage>
</organism>
<keyword evidence="4" id="KW-0964">Secreted</keyword>
<dbReference type="GO" id="GO:0006869">
    <property type="term" value="P:lipid transport"/>
    <property type="evidence" value="ECO:0007669"/>
    <property type="project" value="UniProtKB-KW"/>
</dbReference>
<protein>
    <recommendedName>
        <fullName evidence="10">Apolipoprotein C-I</fullName>
    </recommendedName>
</protein>
<dbReference type="Proteomes" id="UP001501920">
    <property type="component" value="Chromosome 3"/>
</dbReference>
<comment type="similarity">
    <text evidence="2">Belongs to the apolipoprotein C1 family.</text>
</comment>
<evidence type="ECO:0000256" key="1">
    <source>
        <dbReference type="ARBA" id="ARBA00004613"/>
    </source>
</evidence>
<reference evidence="8" key="3">
    <citation type="submission" date="2025-09" db="UniProtKB">
        <authorList>
            <consortium name="Ensembl"/>
        </authorList>
    </citation>
    <scope>IDENTIFICATION</scope>
</reference>
<dbReference type="GO" id="GO:0034447">
    <property type="term" value="P:very-low-density lipoprotein particle clearance"/>
    <property type="evidence" value="ECO:0007669"/>
    <property type="project" value="TreeGrafter"/>
</dbReference>
<dbReference type="Ensembl" id="ENSPNAT00000029408.2">
    <property type="protein sequence ID" value="ENSPNAP00000019529.1"/>
    <property type="gene ID" value="ENSPNAG00000026148.2"/>
</dbReference>
<reference evidence="8" key="2">
    <citation type="submission" date="2025-08" db="UniProtKB">
        <authorList>
            <consortium name="Ensembl"/>
        </authorList>
    </citation>
    <scope>IDENTIFICATION</scope>
</reference>
<dbReference type="PANTHER" id="PTHR16565:SF2">
    <property type="entry name" value="APOLIPOPROTEIN C-I"/>
    <property type="match status" value="1"/>
</dbReference>
<dbReference type="GO" id="GO:0042157">
    <property type="term" value="P:lipoprotein metabolic process"/>
    <property type="evidence" value="ECO:0007669"/>
    <property type="project" value="InterPro"/>
</dbReference>
<keyword evidence="3" id="KW-0813">Transport</keyword>
<gene>
    <name evidence="8" type="primary">APOC1</name>
</gene>
<feature type="signal peptide" evidence="7">
    <location>
        <begin position="1"/>
        <end position="20"/>
    </location>
</feature>
<evidence type="ECO:0000256" key="7">
    <source>
        <dbReference type="SAM" id="SignalP"/>
    </source>
</evidence>
<dbReference type="GO" id="GO:0005504">
    <property type="term" value="F:fatty acid binding"/>
    <property type="evidence" value="ECO:0007669"/>
    <property type="project" value="TreeGrafter"/>
</dbReference>
<comment type="subcellular location">
    <subcellularLocation>
        <location evidence="1">Secreted</location>
    </subcellularLocation>
</comment>
<dbReference type="RefSeq" id="XP_017557488.1">
    <property type="nucleotide sequence ID" value="XM_017701999.2"/>
</dbReference>
<dbReference type="GeneTree" id="ENSGT00990000204583"/>
<dbReference type="STRING" id="42514.ENSPNAP00000019529"/>
<dbReference type="GO" id="GO:0050995">
    <property type="term" value="P:negative regulation of lipid catabolic process"/>
    <property type="evidence" value="ECO:0007669"/>
    <property type="project" value="TreeGrafter"/>
</dbReference>
<dbReference type="OrthoDB" id="8941712at2759"/>
<dbReference type="OMA" id="GTSTRNW"/>
<sequence>MRLYLAVAALMLVLLAHAEAQEEPTIEQHFATFQTKVMELGKDLSEKATAAFKKLEESEFATKTKSWLDEQVTKLKDAFSK</sequence>
<dbReference type="Pfam" id="PF04691">
    <property type="entry name" value="ApoC-I"/>
    <property type="match status" value="1"/>
</dbReference>
<dbReference type="Gene3D" id="4.10.260.30">
    <property type="entry name" value="Apolipoprotein C-I"/>
    <property type="match status" value="1"/>
</dbReference>